<organism evidence="2">
    <name type="scientific">uncultured Thermomicrobiales bacterium</name>
    <dbReference type="NCBI Taxonomy" id="1645740"/>
    <lineage>
        <taxon>Bacteria</taxon>
        <taxon>Pseudomonadati</taxon>
        <taxon>Thermomicrobiota</taxon>
        <taxon>Thermomicrobia</taxon>
        <taxon>Thermomicrobiales</taxon>
        <taxon>environmental samples</taxon>
    </lineage>
</organism>
<feature type="region of interest" description="Disordered" evidence="1">
    <location>
        <begin position="1"/>
        <end position="45"/>
    </location>
</feature>
<sequence>MITSAFVPGLWGPKDPIRSSLRGAPSASETRSPTPAEETPKLPPDWGVGSFSCAKLIPLAPALKFPFITYALPCAVKSWFWRMAGIITSGKGVLPRSPGAGSLCSVKPKIAPACGSGC</sequence>
<name>A0A6J4UIN0_9BACT</name>
<accession>A0A6J4UIN0</accession>
<evidence type="ECO:0000313" key="2">
    <source>
        <dbReference type="EMBL" id="CAA9551546.1"/>
    </source>
</evidence>
<proteinExistence type="predicted"/>
<dbReference type="AlphaFoldDB" id="A0A6J4UIN0"/>
<dbReference type="EMBL" id="CADCWM010000284">
    <property type="protein sequence ID" value="CAA9551546.1"/>
    <property type="molecule type" value="Genomic_DNA"/>
</dbReference>
<gene>
    <name evidence="2" type="ORF">AVDCRST_MAG88-812</name>
</gene>
<evidence type="ECO:0000256" key="1">
    <source>
        <dbReference type="SAM" id="MobiDB-lite"/>
    </source>
</evidence>
<reference evidence="2" key="1">
    <citation type="submission" date="2020-02" db="EMBL/GenBank/DDBJ databases">
        <authorList>
            <person name="Meier V. D."/>
        </authorList>
    </citation>
    <scope>NUCLEOTIDE SEQUENCE</scope>
    <source>
        <strain evidence="2">AVDCRST_MAG88</strain>
    </source>
</reference>
<protein>
    <submittedName>
        <fullName evidence="2">Uncharacterized protein</fullName>
    </submittedName>
</protein>